<dbReference type="Gene3D" id="2.30.110.50">
    <property type="match status" value="1"/>
</dbReference>
<dbReference type="SUPFAM" id="SSF69279">
    <property type="entry name" value="Phage tail proteins"/>
    <property type="match status" value="1"/>
</dbReference>
<proteinExistence type="predicted"/>
<feature type="domain" description="Gp5/Type VI secretion system Vgr protein OB-fold" evidence="1">
    <location>
        <begin position="378"/>
        <end position="451"/>
    </location>
</feature>
<dbReference type="Gene3D" id="4.10.220.110">
    <property type="match status" value="1"/>
</dbReference>
<evidence type="ECO:0000313" key="3">
    <source>
        <dbReference type="Proteomes" id="UP000028705"/>
    </source>
</evidence>
<dbReference type="eggNOG" id="COG3501">
    <property type="taxonomic scope" value="Bacteria"/>
</dbReference>
<name>A0A086A2H8_9FLAO</name>
<dbReference type="AlphaFoldDB" id="A0A086A2H8"/>
<protein>
    <submittedName>
        <fullName evidence="2">Type IV secretion protein Rhs</fullName>
    </submittedName>
</protein>
<organism evidence="2 3">
    <name type="scientific">Chryseobacterium soli</name>
    <dbReference type="NCBI Taxonomy" id="445961"/>
    <lineage>
        <taxon>Bacteria</taxon>
        <taxon>Pseudomonadati</taxon>
        <taxon>Bacteroidota</taxon>
        <taxon>Flavobacteriia</taxon>
        <taxon>Flavobacteriales</taxon>
        <taxon>Weeksellaceae</taxon>
        <taxon>Chryseobacterium group</taxon>
        <taxon>Chryseobacterium</taxon>
    </lineage>
</organism>
<reference evidence="2 3" key="1">
    <citation type="submission" date="2014-07" db="EMBL/GenBank/DDBJ databases">
        <title>Genome of Chryseobacterium soli DSM 19298.</title>
        <authorList>
            <person name="Stropko S.J."/>
            <person name="Pipes S.E."/>
            <person name="Newman J."/>
        </authorList>
    </citation>
    <scope>NUCLEOTIDE SEQUENCE [LARGE SCALE GENOMIC DNA]</scope>
    <source>
        <strain evidence="2 3">DSM 19298</strain>
    </source>
</reference>
<dbReference type="RefSeq" id="WP_034713647.1">
    <property type="nucleotide sequence ID" value="NZ_JPRH01000008.1"/>
</dbReference>
<dbReference type="NCBIfam" id="TIGR01646">
    <property type="entry name" value="vgr_GE"/>
    <property type="match status" value="1"/>
</dbReference>
<dbReference type="Pfam" id="PF05954">
    <property type="entry name" value="Phage_GPD"/>
    <property type="match status" value="1"/>
</dbReference>
<dbReference type="Gene3D" id="2.40.50.230">
    <property type="entry name" value="Gp5 N-terminal domain"/>
    <property type="match status" value="1"/>
</dbReference>
<dbReference type="Gene3D" id="3.55.50.10">
    <property type="entry name" value="Baseplate protein-like domains"/>
    <property type="match status" value="1"/>
</dbReference>
<dbReference type="Proteomes" id="UP000028705">
    <property type="component" value="Unassembled WGS sequence"/>
</dbReference>
<gene>
    <name evidence="2" type="ORF">IW15_17095</name>
</gene>
<dbReference type="Pfam" id="PF04717">
    <property type="entry name" value="Phage_base_V"/>
    <property type="match status" value="1"/>
</dbReference>
<keyword evidence="3" id="KW-1185">Reference proteome</keyword>
<evidence type="ECO:0000259" key="1">
    <source>
        <dbReference type="Pfam" id="PF04717"/>
    </source>
</evidence>
<dbReference type="EMBL" id="JPRH01000008">
    <property type="protein sequence ID" value="KFF10892.1"/>
    <property type="molecule type" value="Genomic_DNA"/>
</dbReference>
<sequence length="581" mass="63618">MNNSGYIKTAKNPDLITYKVMSGGTELPGRYGVKSIVVEKEVNRIPYARIVILDGSVPEQDFKLSNEDLLIPGKEIEITAGYHSEEETIFKGVVIKHNIKIRNGSSYLIVECRDKAVKMTLGRKSKYFYESTDSDVMEELIGNNGLTADVEATSNSHKELVQYRASDWDFMLTRAQANGKLCFVEDGTIKIAKPDFSGETVETVVYGSSVHEFDGEIDARDQFNKITAKTWSYTDQELTEVEAQDPAIKLNGNLSAGDLADVFGIEDLQLKHGGNLTQGELQEWGDAKATFQQLAKTRGRVKFQGIPSVKPGVSLTLQGVGNRFNGKIYVTGVRHEIAEGNWLVDAQFGLSPTWFSETYDVSEMPGSGIIPSISGLHIGVVSQLESDPDGEDRILVQIPIINNEEEGIWARIATLDAGENRGSFFRPEIGDEVIIGFINDDPNDAVVLGMLNSSAKPAPIVASDDNNEKGFVTRSEMKMIFNDDKISYTLETPKGKKLILDEDADIIKIEDEHSNVLTLNKDGISMESGKDIKIKAKGDVKIEGTNIDLKASAQFKAEGSSGSELKSGAVTVVKGSQVKIN</sequence>
<dbReference type="InterPro" id="IPR037026">
    <property type="entry name" value="Vgr_OB-fold_dom_sf"/>
</dbReference>
<comment type="caution">
    <text evidence="2">The sequence shown here is derived from an EMBL/GenBank/DDBJ whole genome shotgun (WGS) entry which is preliminary data.</text>
</comment>
<dbReference type="OrthoDB" id="1907165at2"/>
<dbReference type="STRING" id="445961.IW15_17095"/>
<dbReference type="SUPFAM" id="SSF69255">
    <property type="entry name" value="gp5 N-terminal domain-like"/>
    <property type="match status" value="1"/>
</dbReference>
<dbReference type="InterPro" id="IPR006533">
    <property type="entry name" value="T6SS_Vgr_RhsGE"/>
</dbReference>
<evidence type="ECO:0000313" key="2">
    <source>
        <dbReference type="EMBL" id="KFF10892.1"/>
    </source>
</evidence>
<accession>A0A086A2H8</accession>
<dbReference type="InterPro" id="IPR006531">
    <property type="entry name" value="Gp5/Vgr_OB"/>
</dbReference>